<evidence type="ECO:0000256" key="1">
    <source>
        <dbReference type="PROSITE-ProRule" id="PRU00023"/>
    </source>
</evidence>
<comment type="caution">
    <text evidence="2">The sequence shown here is derived from an EMBL/GenBank/DDBJ whole genome shotgun (WGS) entry which is preliminary data.</text>
</comment>
<keyword evidence="1" id="KW-0040">ANK repeat</keyword>
<name>A0AAN9UA03_9PEZI</name>
<sequence>MPKNTISGYDVVEKLLDSIGDADVMVSMTTMSILIVETSLLFAIKYGTIEVVDLLVKRGADVNREPKFTLKQTPLQKAAELGDLEMVKYLLDHGADVNGPAAMASGATALQFAAISGNCNVAAELLDRGARLDTPPSRAHGRWPLEGAAEHGRLDMIKFLFDYSLSGFPEKQCQRAMKLAEHNGHFVCRNLIRELMSQCIEPADPAGW</sequence>
<dbReference type="PANTHER" id="PTHR46224">
    <property type="entry name" value="ANKYRIN REPEAT FAMILY PROTEIN"/>
    <property type="match status" value="1"/>
</dbReference>
<dbReference type="SMART" id="SM00248">
    <property type="entry name" value="ANK"/>
    <property type="match status" value="4"/>
</dbReference>
<dbReference type="InterPro" id="IPR036770">
    <property type="entry name" value="Ankyrin_rpt-contain_sf"/>
</dbReference>
<protein>
    <submittedName>
        <fullName evidence="2">Uncharacterized protein</fullName>
    </submittedName>
</protein>
<dbReference type="Proteomes" id="UP001320420">
    <property type="component" value="Unassembled WGS sequence"/>
</dbReference>
<organism evidence="2 3">
    <name type="scientific">Diatrype stigma</name>
    <dbReference type="NCBI Taxonomy" id="117547"/>
    <lineage>
        <taxon>Eukaryota</taxon>
        <taxon>Fungi</taxon>
        <taxon>Dikarya</taxon>
        <taxon>Ascomycota</taxon>
        <taxon>Pezizomycotina</taxon>
        <taxon>Sordariomycetes</taxon>
        <taxon>Xylariomycetidae</taxon>
        <taxon>Xylariales</taxon>
        <taxon>Diatrypaceae</taxon>
        <taxon>Diatrype</taxon>
    </lineage>
</organism>
<reference evidence="2 3" key="1">
    <citation type="submission" date="2024-02" db="EMBL/GenBank/DDBJ databases">
        <title>De novo assembly and annotation of 12 fungi associated with fruit tree decline syndrome in Ontario, Canada.</title>
        <authorList>
            <person name="Sulman M."/>
            <person name="Ellouze W."/>
            <person name="Ilyukhin E."/>
        </authorList>
    </citation>
    <scope>NUCLEOTIDE SEQUENCE [LARGE SCALE GENOMIC DNA]</scope>
    <source>
        <strain evidence="2 3">M11/M66-122</strain>
    </source>
</reference>
<keyword evidence="3" id="KW-1185">Reference proteome</keyword>
<dbReference type="AlphaFoldDB" id="A0AAN9UA03"/>
<evidence type="ECO:0000313" key="2">
    <source>
        <dbReference type="EMBL" id="KAK7744429.1"/>
    </source>
</evidence>
<dbReference type="Gene3D" id="1.25.40.20">
    <property type="entry name" value="Ankyrin repeat-containing domain"/>
    <property type="match status" value="1"/>
</dbReference>
<dbReference type="PROSITE" id="PS50297">
    <property type="entry name" value="ANK_REP_REGION"/>
    <property type="match status" value="3"/>
</dbReference>
<evidence type="ECO:0000313" key="3">
    <source>
        <dbReference type="Proteomes" id="UP001320420"/>
    </source>
</evidence>
<dbReference type="PROSITE" id="PS50088">
    <property type="entry name" value="ANK_REPEAT"/>
    <property type="match status" value="3"/>
</dbReference>
<dbReference type="Pfam" id="PF12796">
    <property type="entry name" value="Ank_2"/>
    <property type="match status" value="1"/>
</dbReference>
<proteinExistence type="predicted"/>
<dbReference type="SUPFAM" id="SSF48403">
    <property type="entry name" value="Ankyrin repeat"/>
    <property type="match status" value="1"/>
</dbReference>
<dbReference type="InterPro" id="IPR051616">
    <property type="entry name" value="Cul2-RING_E3_ligase_SR"/>
</dbReference>
<gene>
    <name evidence="2" type="ORF">SLS62_010153</name>
</gene>
<dbReference type="PANTHER" id="PTHR46224:SF64">
    <property type="entry name" value="IQ MOTIF AND ANKYRIN REPEAT DOMAIN-CONTAINING PROTEIN 1"/>
    <property type="match status" value="1"/>
</dbReference>
<feature type="repeat" description="ANK" evidence="1">
    <location>
        <begin position="35"/>
        <end position="67"/>
    </location>
</feature>
<accession>A0AAN9UA03</accession>
<dbReference type="InterPro" id="IPR002110">
    <property type="entry name" value="Ankyrin_rpt"/>
</dbReference>
<dbReference type="EMBL" id="JAKJXP020000119">
    <property type="protein sequence ID" value="KAK7744429.1"/>
    <property type="molecule type" value="Genomic_DNA"/>
</dbReference>
<feature type="repeat" description="ANK" evidence="1">
    <location>
        <begin position="70"/>
        <end position="102"/>
    </location>
</feature>
<feature type="repeat" description="ANK" evidence="1">
    <location>
        <begin position="105"/>
        <end position="137"/>
    </location>
</feature>